<proteinExistence type="predicted"/>
<sequence>MSAFLSQNVTFGYVDVTFLFFILNGFISAFVPHIGLTLSAFLPV</sequence>
<evidence type="ECO:0000256" key="1">
    <source>
        <dbReference type="SAM" id="Phobius"/>
    </source>
</evidence>
<feature type="transmembrane region" description="Helical" evidence="1">
    <location>
        <begin position="20"/>
        <end position="42"/>
    </location>
</feature>
<comment type="caution">
    <text evidence="2">The sequence shown here is derived from an EMBL/GenBank/DDBJ whole genome shotgun (WGS) entry which is preliminary data.</text>
</comment>
<keyword evidence="1" id="KW-0812">Transmembrane</keyword>
<dbReference type="EMBL" id="FBTU01000026">
    <property type="protein sequence ID" value="CUW19680.1"/>
    <property type="molecule type" value="Genomic_DNA"/>
</dbReference>
<keyword evidence="1" id="KW-0472">Membrane</keyword>
<dbReference type="Proteomes" id="UP000198868">
    <property type="component" value="Unassembled WGS sequence"/>
</dbReference>
<reference evidence="2 3" key="1">
    <citation type="submission" date="2015-12" db="EMBL/GenBank/DDBJ databases">
        <authorList>
            <person name="Andreevskaya M."/>
        </authorList>
    </citation>
    <scope>NUCLEOTIDE SEQUENCE [LARGE SCALE GENOMIC DNA]</scope>
    <source>
        <strain evidence="2 3">PL111</strain>
    </source>
</reference>
<protein>
    <submittedName>
        <fullName evidence="2">Uncharacterized protein</fullName>
    </submittedName>
</protein>
<name>A0AAN2UIN5_9LACO</name>
<evidence type="ECO:0000313" key="2">
    <source>
        <dbReference type="EMBL" id="CUW19680.1"/>
    </source>
</evidence>
<gene>
    <name evidence="2" type="ORF">PL111_1095</name>
</gene>
<dbReference type="AlphaFoldDB" id="A0AAN2UIN5"/>
<keyword evidence="1" id="KW-1133">Transmembrane helix</keyword>
<evidence type="ECO:0000313" key="3">
    <source>
        <dbReference type="Proteomes" id="UP000198868"/>
    </source>
</evidence>
<organism evidence="2 3">
    <name type="scientific">Leuconostoc inhae</name>
    <dbReference type="NCBI Taxonomy" id="178001"/>
    <lineage>
        <taxon>Bacteria</taxon>
        <taxon>Bacillati</taxon>
        <taxon>Bacillota</taxon>
        <taxon>Bacilli</taxon>
        <taxon>Lactobacillales</taxon>
        <taxon>Lactobacillaceae</taxon>
        <taxon>Leuconostoc</taxon>
    </lineage>
</organism>
<accession>A0AAN2UIN5</accession>